<proteinExistence type="predicted"/>
<reference evidence="3" key="1">
    <citation type="submission" date="2019-02" db="EMBL/GenBank/DDBJ databases">
        <title>FDA dAtabase for Regulatory Grade micrObial Sequences (FDA-ARGOS): Supporting development and validation of Infectious Disease Dx tests.</title>
        <authorList>
            <person name="Duncan R."/>
            <person name="Fisher C."/>
            <person name="Tallon L."/>
            <person name="Sadzewicz L."/>
            <person name="Sengamalay N."/>
            <person name="Ott S."/>
            <person name="Godinez A."/>
            <person name="Nagaraj S."/>
            <person name="Vavikolanu K."/>
            <person name="Nadendla S."/>
            <person name="Aluvathingal J."/>
            <person name="Sichtig H."/>
        </authorList>
    </citation>
    <scope>NUCLEOTIDE SEQUENCE [LARGE SCALE GENOMIC DNA]</scope>
    <source>
        <strain evidence="3">FDAARGOS_361</strain>
    </source>
</reference>
<evidence type="ECO:0000256" key="1">
    <source>
        <dbReference type="SAM" id="MobiDB-lite"/>
    </source>
</evidence>
<dbReference type="AlphaFoldDB" id="A0A504XM57"/>
<feature type="region of interest" description="Disordered" evidence="1">
    <location>
        <begin position="36"/>
        <end position="168"/>
    </location>
</feature>
<organism evidence="2 3">
    <name type="scientific">Leishmania donovani</name>
    <dbReference type="NCBI Taxonomy" id="5661"/>
    <lineage>
        <taxon>Eukaryota</taxon>
        <taxon>Discoba</taxon>
        <taxon>Euglenozoa</taxon>
        <taxon>Kinetoplastea</taxon>
        <taxon>Metakinetoplastina</taxon>
        <taxon>Trypanosomatida</taxon>
        <taxon>Trypanosomatidae</taxon>
        <taxon>Leishmaniinae</taxon>
        <taxon>Leishmania</taxon>
    </lineage>
</organism>
<dbReference type="EMBL" id="RHLC01000054">
    <property type="protein sequence ID" value="TPP48598.1"/>
    <property type="molecule type" value="Genomic_DNA"/>
</dbReference>
<dbReference type="Proteomes" id="UP000318447">
    <property type="component" value="Unassembled WGS sequence"/>
</dbReference>
<sequence>MSIFDQVQGNRIYAHPATAPPPLPHHRDIQALWDAPAQPLSSNQATRLTSSPRPAPLGPSAGGVLPDPRQTQTRVACTPSPKARRRQGSPARGRKPWRPSRRPTGEASATRAPGELTDNVGQPLRSGPSETLRTAACGPSFAPRCLAPRTPVPPCGDTPHGRLEDSLR</sequence>
<evidence type="ECO:0000313" key="3">
    <source>
        <dbReference type="Proteomes" id="UP000318447"/>
    </source>
</evidence>
<accession>A0A504XM57</accession>
<feature type="compositionally biased region" description="Basic residues" evidence="1">
    <location>
        <begin position="82"/>
        <end position="101"/>
    </location>
</feature>
<feature type="compositionally biased region" description="Polar residues" evidence="1">
    <location>
        <begin position="39"/>
        <end position="52"/>
    </location>
</feature>
<evidence type="ECO:0000313" key="2">
    <source>
        <dbReference type="EMBL" id="TPP48598.1"/>
    </source>
</evidence>
<feature type="compositionally biased region" description="Basic and acidic residues" evidence="1">
    <location>
        <begin position="159"/>
        <end position="168"/>
    </location>
</feature>
<name>A0A504XM57_LEIDO</name>
<comment type="caution">
    <text evidence="2">The sequence shown here is derived from an EMBL/GenBank/DDBJ whole genome shotgun (WGS) entry which is preliminary data.</text>
</comment>
<gene>
    <name evidence="2" type="ORF">CGC21_14740</name>
</gene>
<protein>
    <submittedName>
        <fullName evidence="2">Uncharacterized protein</fullName>
    </submittedName>
</protein>